<dbReference type="InterPro" id="IPR036236">
    <property type="entry name" value="Znf_C2H2_sf"/>
</dbReference>
<comment type="subcellular location">
    <subcellularLocation>
        <location evidence="1">Nucleus</location>
    </subcellularLocation>
</comment>
<accession>A0A2A4JW29</accession>
<evidence type="ECO:0000256" key="9">
    <source>
        <dbReference type="ARBA" id="ARBA00023242"/>
    </source>
</evidence>
<dbReference type="Pfam" id="PF00096">
    <property type="entry name" value="zf-C2H2"/>
    <property type="match status" value="2"/>
</dbReference>
<keyword evidence="2" id="KW-0479">Metal-binding</keyword>
<dbReference type="GO" id="GO:0043565">
    <property type="term" value="F:sequence-specific DNA binding"/>
    <property type="evidence" value="ECO:0007669"/>
    <property type="project" value="TreeGrafter"/>
</dbReference>
<feature type="domain" description="C2H2-type" evidence="12">
    <location>
        <begin position="754"/>
        <end position="778"/>
    </location>
</feature>
<feature type="domain" description="C2H2-type" evidence="12">
    <location>
        <begin position="699"/>
        <end position="721"/>
    </location>
</feature>
<dbReference type="PROSITE" id="PS00028">
    <property type="entry name" value="ZINC_FINGER_C2H2_1"/>
    <property type="match status" value="10"/>
</dbReference>
<dbReference type="GO" id="GO:0008270">
    <property type="term" value="F:zinc ion binding"/>
    <property type="evidence" value="ECO:0007669"/>
    <property type="project" value="UniProtKB-KW"/>
</dbReference>
<evidence type="ECO:0000256" key="4">
    <source>
        <dbReference type="ARBA" id="ARBA00022771"/>
    </source>
</evidence>
<keyword evidence="5" id="KW-0862">Zinc</keyword>
<proteinExistence type="predicted"/>
<evidence type="ECO:0000313" key="13">
    <source>
        <dbReference type="EMBL" id="PCG76019.1"/>
    </source>
</evidence>
<dbReference type="PANTHER" id="PTHR24408">
    <property type="entry name" value="ZINC FINGER PROTEIN"/>
    <property type="match status" value="1"/>
</dbReference>
<dbReference type="GO" id="GO:0005634">
    <property type="term" value="C:nucleus"/>
    <property type="evidence" value="ECO:0007669"/>
    <property type="project" value="UniProtKB-SubCell"/>
</dbReference>
<evidence type="ECO:0000256" key="10">
    <source>
        <dbReference type="PROSITE-ProRule" id="PRU00042"/>
    </source>
</evidence>
<evidence type="ECO:0000256" key="1">
    <source>
        <dbReference type="ARBA" id="ARBA00004123"/>
    </source>
</evidence>
<gene>
    <name evidence="13" type="ORF">B5V51_10500</name>
</gene>
<dbReference type="PROSITE" id="PS50157">
    <property type="entry name" value="ZINC_FINGER_C2H2_2"/>
    <property type="match status" value="8"/>
</dbReference>
<dbReference type="STRING" id="7102.A0A2A4JW29"/>
<sequence length="864" mass="101056">MEGEESNNNVEGPYPILFIPKVCTPLETNCEMSENVFIHVNISSPDTEGNDTVIYKGFCNVKVVDGNDINIRYSSPSNSSGNDNNNNLPVILAEANQISYPAYNDSQVWIDPMRSPYVYNRCESPPQETYTIHESHDNHITIEQHNTYVTQNVYSFNEAIRYSPVIDEPKVVKKTQENVQTSEGYNIYGEDEFECGVFLSQLSEEIIHDKEMRSRDERKFVGLKTDNEALKQLMSSDIQSVSRQQKTILFLGHDSESGQTVQNIAINDPSVECVEASDTEKEVTVDFPVNSNPRKKKYQCNKCKQLFDQLLAFKQHMVSSHRLSNLSELSAPELRAHASKTHFLFMCDLCPYASQTFAELKTHQEEHKNDSKSSKTSSESEFHPGLFEEISDVSVTEDNVVKEEVDDRFQNADSVIAKVISNKIFQNHPKRNKSQRRYNKTCEVCLKKFDRIGDLKRHLIEHVIRSTLAKNPINKFGVLNIRCEVCQEKVFTKVDRYKAHLREHAKLTIYKCTFCDKSFSDSSNFSKHKKIHGSTFFQCDMCQRKFNSKKMITQHMEYHNKNGPIKCQFCDKVFHFESMLNKHIKCSHTKLIMHKFWCRFCRSHFSSLKEKWDHEWLVHNVRKVIVDCLTCEVCLKKFDRIGDLKRHLIEHVIRSTLAKNPINKFGVLNIRCEVCQEKVFTKVDRYKAHLREHAKLTIYKCTFCDKSFSDSSNFSKHKKIHGSTFFQCDMCQRKFNSKKMITQHMEYHNKNGPIKCQFCDKVFHFESMLNKHIKCSHTKLIMHKFWCRFCRSHFSSLKEKWDHEWLVHNVRKVIVDCLVCGSRFRKYAELKRHCTEEHDTVIPPAKKLLRWKLKRKMKLLEGCT</sequence>
<feature type="domain" description="C2H2-type" evidence="12">
    <location>
        <begin position="629"/>
        <end position="651"/>
    </location>
</feature>
<keyword evidence="3" id="KW-0677">Repeat</keyword>
<feature type="domain" description="C2H2-type" evidence="12">
    <location>
        <begin position="537"/>
        <end position="564"/>
    </location>
</feature>
<keyword evidence="4 10" id="KW-0863">Zinc-finger</keyword>
<evidence type="ECO:0000256" key="6">
    <source>
        <dbReference type="ARBA" id="ARBA00023015"/>
    </source>
</evidence>
<feature type="domain" description="C2H2-type" evidence="12">
    <location>
        <begin position="815"/>
        <end position="843"/>
    </location>
</feature>
<dbReference type="EMBL" id="NWSH01000498">
    <property type="protein sequence ID" value="PCG76019.1"/>
    <property type="molecule type" value="Genomic_DNA"/>
</dbReference>
<dbReference type="GO" id="GO:0000981">
    <property type="term" value="F:DNA-binding transcription factor activity, RNA polymerase II-specific"/>
    <property type="evidence" value="ECO:0007669"/>
    <property type="project" value="TreeGrafter"/>
</dbReference>
<keyword evidence="9" id="KW-0539">Nucleus</keyword>
<dbReference type="FunFam" id="3.30.160.60:FF:000325">
    <property type="entry name" value="ZFP90 zinc finger protein"/>
    <property type="match status" value="2"/>
</dbReference>
<evidence type="ECO:0000256" key="11">
    <source>
        <dbReference type="SAM" id="MobiDB-lite"/>
    </source>
</evidence>
<protein>
    <recommendedName>
        <fullName evidence="12">C2H2-type domain-containing protein</fullName>
    </recommendedName>
</protein>
<evidence type="ECO:0000256" key="8">
    <source>
        <dbReference type="ARBA" id="ARBA00023163"/>
    </source>
</evidence>
<feature type="domain" description="C2H2-type" evidence="12">
    <location>
        <begin position="510"/>
        <end position="532"/>
    </location>
</feature>
<name>A0A2A4JW29_HELVI</name>
<evidence type="ECO:0000256" key="2">
    <source>
        <dbReference type="ARBA" id="ARBA00022723"/>
    </source>
</evidence>
<dbReference type="PANTHER" id="PTHR24408:SF58">
    <property type="entry name" value="TRANSCRIPTION FACTOR (TFIIIA), PUTATIVE (AFU_ORTHOLOGUE AFUA_1G05150)-RELATED"/>
    <property type="match status" value="1"/>
</dbReference>
<evidence type="ECO:0000256" key="7">
    <source>
        <dbReference type="ARBA" id="ARBA00023125"/>
    </source>
</evidence>
<keyword evidence="8" id="KW-0804">Transcription</keyword>
<comment type="caution">
    <text evidence="13">The sequence shown here is derived from an EMBL/GenBank/DDBJ whole genome shotgun (WGS) entry which is preliminary data.</text>
</comment>
<feature type="region of interest" description="Disordered" evidence="11">
    <location>
        <begin position="363"/>
        <end position="382"/>
    </location>
</feature>
<evidence type="ECO:0000256" key="5">
    <source>
        <dbReference type="ARBA" id="ARBA00022833"/>
    </source>
</evidence>
<dbReference type="Pfam" id="PF12874">
    <property type="entry name" value="zf-met"/>
    <property type="match status" value="2"/>
</dbReference>
<dbReference type="SMART" id="SM00355">
    <property type="entry name" value="ZnF_C2H2"/>
    <property type="match status" value="15"/>
</dbReference>
<evidence type="ECO:0000256" key="3">
    <source>
        <dbReference type="ARBA" id="ARBA00022737"/>
    </source>
</evidence>
<dbReference type="InterPro" id="IPR013087">
    <property type="entry name" value="Znf_C2H2_type"/>
</dbReference>
<keyword evidence="6" id="KW-0805">Transcription regulation</keyword>
<organism evidence="13">
    <name type="scientific">Heliothis virescens</name>
    <name type="common">Tobacco budworm moth</name>
    <dbReference type="NCBI Taxonomy" id="7102"/>
    <lineage>
        <taxon>Eukaryota</taxon>
        <taxon>Metazoa</taxon>
        <taxon>Ecdysozoa</taxon>
        <taxon>Arthropoda</taxon>
        <taxon>Hexapoda</taxon>
        <taxon>Insecta</taxon>
        <taxon>Pterygota</taxon>
        <taxon>Neoptera</taxon>
        <taxon>Endopterygota</taxon>
        <taxon>Lepidoptera</taxon>
        <taxon>Glossata</taxon>
        <taxon>Ditrysia</taxon>
        <taxon>Noctuoidea</taxon>
        <taxon>Noctuidae</taxon>
        <taxon>Heliothinae</taxon>
        <taxon>Heliothis</taxon>
    </lineage>
</organism>
<keyword evidence="7" id="KW-0238">DNA-binding</keyword>
<dbReference type="SUPFAM" id="SSF57667">
    <property type="entry name" value="beta-beta-alpha zinc fingers"/>
    <property type="match status" value="4"/>
</dbReference>
<dbReference type="AlphaFoldDB" id="A0A2A4JW29"/>
<reference evidence="13" key="1">
    <citation type="submission" date="2017-09" db="EMBL/GenBank/DDBJ databases">
        <title>Contemporary evolution of a Lepidopteran species, Heliothis virescens, in response to modern agricultural practices.</title>
        <authorList>
            <person name="Fritz M.L."/>
            <person name="Deyonke A.M."/>
            <person name="Papanicolaou A."/>
            <person name="Micinski S."/>
            <person name="Westbrook J."/>
            <person name="Gould F."/>
        </authorList>
    </citation>
    <scope>NUCLEOTIDE SEQUENCE [LARGE SCALE GENOMIC DNA]</scope>
    <source>
        <strain evidence="13">HvINT-</strain>
        <tissue evidence="13">Whole body</tissue>
    </source>
</reference>
<dbReference type="Gene3D" id="3.30.160.60">
    <property type="entry name" value="Classic Zinc Finger"/>
    <property type="match status" value="6"/>
</dbReference>
<evidence type="ECO:0000259" key="12">
    <source>
        <dbReference type="PROSITE" id="PS50157"/>
    </source>
</evidence>
<feature type="domain" description="C2H2-type" evidence="12">
    <location>
        <begin position="565"/>
        <end position="589"/>
    </location>
</feature>
<feature type="domain" description="C2H2-type" evidence="12">
    <location>
        <begin position="726"/>
        <end position="753"/>
    </location>
</feature>